<feature type="region of interest" description="Disordered" evidence="5">
    <location>
        <begin position="38"/>
        <end position="57"/>
    </location>
</feature>
<evidence type="ECO:0000256" key="5">
    <source>
        <dbReference type="SAM" id="MobiDB-lite"/>
    </source>
</evidence>
<comment type="similarity">
    <text evidence="4">Belongs to the eukaryotic/archaeal RNase P protein component 4 family.</text>
</comment>
<reference evidence="6 7" key="1">
    <citation type="submission" date="2019-12" db="EMBL/GenBank/DDBJ databases">
        <title>Draft genome sequence of the ascomycete Xylaria multiplex DSM 110363.</title>
        <authorList>
            <person name="Buettner E."/>
            <person name="Kellner H."/>
        </authorList>
    </citation>
    <scope>NUCLEOTIDE SEQUENCE [LARGE SCALE GENOMIC DNA]</scope>
    <source>
        <strain evidence="6 7">DSM 110363</strain>
    </source>
</reference>
<dbReference type="PANTHER" id="PTHR14742">
    <property type="entry name" value="RIBONUCLEASE P SUBUNIT P21"/>
    <property type="match status" value="1"/>
</dbReference>
<evidence type="ECO:0000256" key="1">
    <source>
        <dbReference type="ARBA" id="ARBA00022694"/>
    </source>
</evidence>
<dbReference type="Pfam" id="PF04032">
    <property type="entry name" value="Rpr2"/>
    <property type="match status" value="1"/>
</dbReference>
<dbReference type="Proteomes" id="UP000481858">
    <property type="component" value="Unassembled WGS sequence"/>
</dbReference>
<dbReference type="PANTHER" id="PTHR14742:SF0">
    <property type="entry name" value="RIBONUCLEASE P PROTEIN SUBUNIT P21"/>
    <property type="match status" value="1"/>
</dbReference>
<dbReference type="GO" id="GO:0005655">
    <property type="term" value="C:nucleolar ribonuclease P complex"/>
    <property type="evidence" value="ECO:0007669"/>
    <property type="project" value="TreeGrafter"/>
</dbReference>
<dbReference type="InterPro" id="IPR007175">
    <property type="entry name" value="Rpr2/Snm1/Rpp21"/>
</dbReference>
<keyword evidence="7" id="KW-1185">Reference proteome</keyword>
<feature type="compositionally biased region" description="Basic and acidic residues" evidence="5">
    <location>
        <begin position="175"/>
        <end position="186"/>
    </location>
</feature>
<dbReference type="InParanoid" id="A0A7C8MPZ6"/>
<dbReference type="EMBL" id="WUBL01000116">
    <property type="protein sequence ID" value="KAF2965407.1"/>
    <property type="molecule type" value="Genomic_DNA"/>
</dbReference>
<evidence type="ECO:0000256" key="2">
    <source>
        <dbReference type="ARBA" id="ARBA00022723"/>
    </source>
</evidence>
<feature type="region of interest" description="Disordered" evidence="5">
    <location>
        <begin position="146"/>
        <end position="186"/>
    </location>
</feature>
<evidence type="ECO:0000256" key="4">
    <source>
        <dbReference type="ARBA" id="ARBA00038402"/>
    </source>
</evidence>
<keyword evidence="2" id="KW-0479">Metal-binding</keyword>
<protein>
    <submittedName>
        <fullName evidence="6">Uncharacterized protein</fullName>
    </submittedName>
</protein>
<gene>
    <name evidence="6" type="ORF">GQX73_g8156</name>
</gene>
<proteinExistence type="inferred from homology"/>
<name>A0A7C8MPZ6_9PEZI</name>
<dbReference type="GO" id="GO:0008033">
    <property type="term" value="P:tRNA processing"/>
    <property type="evidence" value="ECO:0007669"/>
    <property type="project" value="UniProtKB-KW"/>
</dbReference>
<dbReference type="Gene3D" id="6.20.50.20">
    <property type="match status" value="1"/>
</dbReference>
<accession>A0A7C8MPZ6</accession>
<feature type="compositionally biased region" description="Basic and acidic residues" evidence="5">
    <location>
        <begin position="45"/>
        <end position="57"/>
    </location>
</feature>
<keyword evidence="1" id="KW-0819">tRNA processing</keyword>
<organism evidence="6 7">
    <name type="scientific">Xylaria multiplex</name>
    <dbReference type="NCBI Taxonomy" id="323545"/>
    <lineage>
        <taxon>Eukaryota</taxon>
        <taxon>Fungi</taxon>
        <taxon>Dikarya</taxon>
        <taxon>Ascomycota</taxon>
        <taxon>Pezizomycotina</taxon>
        <taxon>Sordariomycetes</taxon>
        <taxon>Xylariomycetidae</taxon>
        <taxon>Xylariales</taxon>
        <taxon>Xylariaceae</taxon>
        <taxon>Xylaria</taxon>
    </lineage>
</organism>
<dbReference type="GO" id="GO:0046872">
    <property type="term" value="F:metal ion binding"/>
    <property type="evidence" value="ECO:0007669"/>
    <property type="project" value="UniProtKB-KW"/>
</dbReference>
<evidence type="ECO:0000256" key="3">
    <source>
        <dbReference type="ARBA" id="ARBA00022833"/>
    </source>
</evidence>
<dbReference type="AlphaFoldDB" id="A0A7C8MPZ6"/>
<evidence type="ECO:0000313" key="6">
    <source>
        <dbReference type="EMBL" id="KAF2965407.1"/>
    </source>
</evidence>
<sequence length="186" mass="20438">MAKTKTGGSIPNKHLYSRLSYLHQAAAVLGSQLGNTPCSKSASAESKDPEVKGELSDSSKYTAADQLRLNLARHLLTDLRATSLKSQIRLSPAIKHTICKFCDTLLIEGETSTSVVENKSKHGKKPWADVLVVKCNTCDRVKRFPVQAPRQKRRPERGQVSKDTPSYTIKQPGPGHEKADIVMEDS</sequence>
<keyword evidence="3" id="KW-0862">Zinc</keyword>
<evidence type="ECO:0000313" key="7">
    <source>
        <dbReference type="Proteomes" id="UP000481858"/>
    </source>
</evidence>
<dbReference type="OrthoDB" id="128536at2759"/>
<comment type="caution">
    <text evidence="6">The sequence shown here is derived from an EMBL/GenBank/DDBJ whole genome shotgun (WGS) entry which is preliminary data.</text>
</comment>